<organismHost>
    <name type="scientific">Homo sapiens</name>
    <name type="common">Human</name>
    <dbReference type="NCBI Taxonomy" id="9606"/>
</organismHost>
<dbReference type="EMBL" id="KP411827">
    <property type="protein sequence ID" value="AJP61612.1"/>
    <property type="molecule type" value="Genomic_RNA"/>
</dbReference>
<protein>
    <submittedName>
        <fullName evidence="1">Vpu protein</fullName>
    </submittedName>
</protein>
<evidence type="ECO:0000313" key="1">
    <source>
        <dbReference type="EMBL" id="AJP61612.1"/>
    </source>
</evidence>
<accession>A0A0C5JZY0</accession>
<proteinExistence type="predicted"/>
<dbReference type="Proteomes" id="UP000170409">
    <property type="component" value="Genome"/>
</dbReference>
<gene>
    <name evidence="1" type="primary">vpu</name>
</gene>
<evidence type="ECO:0000313" key="2">
    <source>
        <dbReference type="Proteomes" id="UP000170409"/>
    </source>
</evidence>
<name>A0A0C5JZY0_HV1</name>
<organism evidence="1 2">
    <name type="scientific">Human immunodeficiency virus type 1</name>
    <name type="common">HIV-1</name>
    <dbReference type="NCBI Taxonomy" id="11676"/>
    <lineage>
        <taxon>Viruses</taxon>
        <taxon>Riboviria</taxon>
        <taxon>Pararnavirae</taxon>
        <taxon>Artverviricota</taxon>
        <taxon>Revtraviricetes</taxon>
        <taxon>Ortervirales</taxon>
        <taxon>Retroviridae</taxon>
        <taxon>Orthoretrovirinae</taxon>
        <taxon>Lentivirus</taxon>
        <taxon>Lentivirus humimdef1</taxon>
    </lineage>
</organism>
<reference evidence="1 2" key="1">
    <citation type="journal article" date="2015" name="J Int AIDS Soc">
        <title>Subtype-independent near full-length HIV-1 genome sequencing and assembly to be used in large molecular epidemiological studies and clinical management.</title>
        <authorList>
            <person name="Grossmann S."/>
            <person name="Nowak P."/>
            <person name="Neogi U."/>
        </authorList>
    </citation>
    <scope>NUCLEOTIDE SEQUENCE [LARGE SCALE GENOMIC DNA]</scope>
    <source>
        <strain evidence="1">SE600046</strain>
    </source>
</reference>
<sequence>MQSLTVYSIVALVVVDRLAMFFWSTGLLEHEMVVKQQKRYNKTEIFRPGGGDMRDIGDESAGELAKLVERGHLVPGNMDDL</sequence>